<feature type="transmembrane region" description="Helical" evidence="1">
    <location>
        <begin position="7"/>
        <end position="27"/>
    </location>
</feature>
<dbReference type="EMBL" id="MHTJ01000004">
    <property type="protein sequence ID" value="OHA58196.1"/>
    <property type="molecule type" value="Genomic_DNA"/>
</dbReference>
<dbReference type="AlphaFoldDB" id="A0A1G2QC94"/>
<evidence type="ECO:0000313" key="2">
    <source>
        <dbReference type="EMBL" id="OHA58196.1"/>
    </source>
</evidence>
<accession>A0A1G2QC94</accession>
<organism evidence="2 3">
    <name type="scientific">Candidatus Vogelbacteria bacterium RIFOXYD1_FULL_44_32</name>
    <dbReference type="NCBI Taxonomy" id="1802438"/>
    <lineage>
        <taxon>Bacteria</taxon>
        <taxon>Candidatus Vogeliibacteriota</taxon>
    </lineage>
</organism>
<dbReference type="STRING" id="1802438.A2571_02960"/>
<proteinExistence type="predicted"/>
<keyword evidence="1" id="KW-0472">Membrane</keyword>
<comment type="caution">
    <text evidence="2">The sequence shown here is derived from an EMBL/GenBank/DDBJ whole genome shotgun (WGS) entry which is preliminary data.</text>
</comment>
<reference evidence="2 3" key="1">
    <citation type="journal article" date="2016" name="Nat. Commun.">
        <title>Thousands of microbial genomes shed light on interconnected biogeochemical processes in an aquifer system.</title>
        <authorList>
            <person name="Anantharaman K."/>
            <person name="Brown C.T."/>
            <person name="Hug L.A."/>
            <person name="Sharon I."/>
            <person name="Castelle C.J."/>
            <person name="Probst A.J."/>
            <person name="Thomas B.C."/>
            <person name="Singh A."/>
            <person name="Wilkins M.J."/>
            <person name="Karaoz U."/>
            <person name="Brodie E.L."/>
            <person name="Williams K.H."/>
            <person name="Hubbard S.S."/>
            <person name="Banfield J.F."/>
        </authorList>
    </citation>
    <scope>NUCLEOTIDE SEQUENCE [LARGE SCALE GENOMIC DNA]</scope>
</reference>
<name>A0A1G2QC94_9BACT</name>
<evidence type="ECO:0000256" key="1">
    <source>
        <dbReference type="SAM" id="Phobius"/>
    </source>
</evidence>
<dbReference type="Proteomes" id="UP000177043">
    <property type="component" value="Unassembled WGS sequence"/>
</dbReference>
<keyword evidence="1" id="KW-1133">Transmembrane helix</keyword>
<protein>
    <submittedName>
        <fullName evidence="2">Uncharacterized protein</fullName>
    </submittedName>
</protein>
<sequence>MQQKKLLINILVSILVLAGLVVAYYFFSGSTTDDNISISTSSTGAGQTNTISTETSEFLILLKSLQSVDLDGKIFENRIFATDLVNFTTAISPRPQGRANPFAPFGVGNLSLAEANATATEGTSTTTAEENSALTL</sequence>
<gene>
    <name evidence="2" type="ORF">A2571_02960</name>
</gene>
<keyword evidence="1" id="KW-0812">Transmembrane</keyword>
<evidence type="ECO:0000313" key="3">
    <source>
        <dbReference type="Proteomes" id="UP000177043"/>
    </source>
</evidence>